<protein>
    <submittedName>
        <fullName evidence="2">Uncharacterized protein</fullName>
    </submittedName>
</protein>
<dbReference type="PANTHER" id="PTHR33325">
    <property type="entry name" value="ZINC FINGER, CCHC-TYPE-RELATED"/>
    <property type="match status" value="1"/>
</dbReference>
<dbReference type="AlphaFoldDB" id="A0A5B6V9H5"/>
<organism evidence="2 3">
    <name type="scientific">Gossypium australe</name>
    <dbReference type="NCBI Taxonomy" id="47621"/>
    <lineage>
        <taxon>Eukaryota</taxon>
        <taxon>Viridiplantae</taxon>
        <taxon>Streptophyta</taxon>
        <taxon>Embryophyta</taxon>
        <taxon>Tracheophyta</taxon>
        <taxon>Spermatophyta</taxon>
        <taxon>Magnoliopsida</taxon>
        <taxon>eudicotyledons</taxon>
        <taxon>Gunneridae</taxon>
        <taxon>Pentapetalae</taxon>
        <taxon>rosids</taxon>
        <taxon>malvids</taxon>
        <taxon>Malvales</taxon>
        <taxon>Malvaceae</taxon>
        <taxon>Malvoideae</taxon>
        <taxon>Gossypium</taxon>
    </lineage>
</organism>
<dbReference type="Proteomes" id="UP000325315">
    <property type="component" value="Unassembled WGS sequence"/>
</dbReference>
<evidence type="ECO:0000313" key="2">
    <source>
        <dbReference type="EMBL" id="KAA3465828.1"/>
    </source>
</evidence>
<dbReference type="EMBL" id="SMMG02000007">
    <property type="protein sequence ID" value="KAA3465828.1"/>
    <property type="molecule type" value="Genomic_DNA"/>
</dbReference>
<sequence length="175" mass="20016">MLDAEIHLDAKGLGEAINEENEASSQDKAKAMIFFRHHLHEGLKTEYFTVKDTLVFWNSLKEIYDHQKTIILPKARYDWLHLILQDFKSMSEYNLAIFRITSQLKLCGENITDEDMLEKAYSTFHVNNSCPTDSTPFSEANVTSYSETDKGHTSSRGRGHGRGRGRDCGRGRGRE</sequence>
<feature type="region of interest" description="Disordered" evidence="1">
    <location>
        <begin position="137"/>
        <end position="175"/>
    </location>
</feature>
<accession>A0A5B6V9H5</accession>
<evidence type="ECO:0000256" key="1">
    <source>
        <dbReference type="SAM" id="MobiDB-lite"/>
    </source>
</evidence>
<proteinExistence type="predicted"/>
<comment type="caution">
    <text evidence="2">The sequence shown here is derived from an EMBL/GenBank/DDBJ whole genome shotgun (WGS) entry which is preliminary data.</text>
</comment>
<keyword evidence="3" id="KW-1185">Reference proteome</keyword>
<feature type="compositionally biased region" description="Basic residues" evidence="1">
    <location>
        <begin position="153"/>
        <end position="163"/>
    </location>
</feature>
<reference evidence="2" key="1">
    <citation type="submission" date="2019-08" db="EMBL/GenBank/DDBJ databases">
        <authorList>
            <person name="Liu F."/>
        </authorList>
    </citation>
    <scope>NUCLEOTIDE SEQUENCE [LARGE SCALE GENOMIC DNA]</scope>
    <source>
        <strain evidence="2">PA1801</strain>
        <tissue evidence="2">Leaf</tissue>
    </source>
</reference>
<feature type="compositionally biased region" description="Polar residues" evidence="1">
    <location>
        <begin position="137"/>
        <end position="146"/>
    </location>
</feature>
<dbReference type="PANTHER" id="PTHR33325:SF11">
    <property type="entry name" value="COLD SHOCK DOMAIN-CONTAINING PROTEIN 4-LIKE"/>
    <property type="match status" value="1"/>
</dbReference>
<evidence type="ECO:0000313" key="3">
    <source>
        <dbReference type="Proteomes" id="UP000325315"/>
    </source>
</evidence>
<dbReference type="OrthoDB" id="1737433at2759"/>
<feature type="compositionally biased region" description="Basic and acidic residues" evidence="1">
    <location>
        <begin position="164"/>
        <end position="175"/>
    </location>
</feature>
<gene>
    <name evidence="2" type="ORF">EPI10_000966</name>
</gene>
<name>A0A5B6V9H5_9ROSI</name>